<evidence type="ECO:0000313" key="4">
    <source>
        <dbReference type="Proteomes" id="UP000517523"/>
    </source>
</evidence>
<reference evidence="3 4" key="1">
    <citation type="submission" date="2020-08" db="EMBL/GenBank/DDBJ databases">
        <title>Genomic Encyclopedia of Type Strains, Phase III (KMG-III): the genomes of soil and plant-associated and newly described type strains.</title>
        <authorList>
            <person name="Whitman W."/>
        </authorList>
    </citation>
    <scope>NUCLEOTIDE SEQUENCE [LARGE SCALE GENOMIC DNA]</scope>
    <source>
        <strain evidence="3 4">CECT 5831</strain>
    </source>
</reference>
<feature type="transmembrane region" description="Helical" evidence="1">
    <location>
        <begin position="82"/>
        <end position="102"/>
    </location>
</feature>
<feature type="transmembrane region" description="Helical" evidence="1">
    <location>
        <begin position="114"/>
        <end position="131"/>
    </location>
</feature>
<proteinExistence type="predicted"/>
<keyword evidence="1" id="KW-0812">Transmembrane</keyword>
<keyword evidence="1" id="KW-1133">Transmembrane helix</keyword>
<evidence type="ECO:0000256" key="1">
    <source>
        <dbReference type="SAM" id="Phobius"/>
    </source>
</evidence>
<comment type="caution">
    <text evidence="3">The sequence shown here is derived from an EMBL/GenBank/DDBJ whole genome shotgun (WGS) entry which is preliminary data.</text>
</comment>
<dbReference type="InterPro" id="IPR006976">
    <property type="entry name" value="VanZ-like"/>
</dbReference>
<protein>
    <submittedName>
        <fullName evidence="3">VanZ family protein</fullName>
    </submittedName>
</protein>
<evidence type="ECO:0000259" key="2">
    <source>
        <dbReference type="Pfam" id="PF04892"/>
    </source>
</evidence>
<evidence type="ECO:0000313" key="3">
    <source>
        <dbReference type="EMBL" id="MBB3129049.1"/>
    </source>
</evidence>
<keyword evidence="1" id="KW-0472">Membrane</keyword>
<dbReference type="EMBL" id="JACHXJ010000003">
    <property type="protein sequence ID" value="MBB3129049.1"/>
    <property type="molecule type" value="Genomic_DNA"/>
</dbReference>
<sequence>MRIFLTLIWAVCLFVFTCSFDFNALLHYHQAEFRLNPSPDWSELIKLDLQWSSEAWINRKIGHFIGFFLLELLLSNLRSSKLAVISAILYAALTEVLQLYFFRSGRIYDIVNDTFGILCAYLFCLMLQTYIKRTTRARTAAARTPRSALRSDKKQTR</sequence>
<organism evidence="3 4">
    <name type="scientific">Paenibacillus rhizosphaerae</name>
    <dbReference type="NCBI Taxonomy" id="297318"/>
    <lineage>
        <taxon>Bacteria</taxon>
        <taxon>Bacillati</taxon>
        <taxon>Bacillota</taxon>
        <taxon>Bacilli</taxon>
        <taxon>Bacillales</taxon>
        <taxon>Paenibacillaceae</taxon>
        <taxon>Paenibacillus</taxon>
    </lineage>
</organism>
<dbReference type="NCBIfam" id="NF037970">
    <property type="entry name" value="vanZ_1"/>
    <property type="match status" value="1"/>
</dbReference>
<name>A0A839TUV2_9BACL</name>
<dbReference type="Proteomes" id="UP000517523">
    <property type="component" value="Unassembled WGS sequence"/>
</dbReference>
<feature type="domain" description="VanZ-like" evidence="2">
    <location>
        <begin position="5"/>
        <end position="127"/>
    </location>
</feature>
<dbReference type="Pfam" id="PF04892">
    <property type="entry name" value="VanZ"/>
    <property type="match status" value="1"/>
</dbReference>
<dbReference type="AlphaFoldDB" id="A0A839TUV2"/>
<accession>A0A839TUV2</accession>
<dbReference type="RefSeq" id="WP_183583289.1">
    <property type="nucleotide sequence ID" value="NZ_JACHXJ010000003.1"/>
</dbReference>
<gene>
    <name evidence="3" type="ORF">FHS19_003724</name>
</gene>